<dbReference type="Pfam" id="PF01636">
    <property type="entry name" value="APH"/>
    <property type="match status" value="1"/>
</dbReference>
<dbReference type="InterPro" id="IPR002575">
    <property type="entry name" value="Aminoglycoside_PTrfase"/>
</dbReference>
<proteinExistence type="predicted"/>
<evidence type="ECO:0000313" key="3">
    <source>
        <dbReference type="Proteomes" id="UP001431963"/>
    </source>
</evidence>
<keyword evidence="3" id="KW-1185">Reference proteome</keyword>
<dbReference type="InterPro" id="IPR011009">
    <property type="entry name" value="Kinase-like_dom_sf"/>
</dbReference>
<accession>A0ABU8BYY1</accession>
<dbReference type="RefSeq" id="WP_335424933.1">
    <property type="nucleotide sequence ID" value="NZ_JBALHR010000014.1"/>
</dbReference>
<dbReference type="Gene3D" id="3.90.1200.10">
    <property type="match status" value="1"/>
</dbReference>
<evidence type="ECO:0000313" key="2">
    <source>
        <dbReference type="EMBL" id="MEH7829906.1"/>
    </source>
</evidence>
<dbReference type="Proteomes" id="UP001431963">
    <property type="component" value="Unassembled WGS sequence"/>
</dbReference>
<sequence length="279" mass="30836">MTEDQVTPLLRDAGLWQGPVILRSLKGGYLNEVLLVTTGSARLVLKRFAPETAGTLFPNRPADEARALQRLSGLDVAPQLLGFWPEASVMIYDYVEGRPWQRGTADVAQLLLRKEAADPSGFRPVPLHPAEILAEGDALLARCSAPPGNRPVPADLPPPNRLSLIHTDLGPGNLIGQGTGLRIIDWQCPAAGDLVEDIYSFLSPAFQILSDHPPLTDAEQAEFWQALARPDLHERYLALRPCFAWRMAAYCLWRSETRPEAEVRARYAQAFAAELHHLE</sequence>
<organism evidence="2 3">
    <name type="scientific">Gemmobacter denitrificans</name>
    <dbReference type="NCBI Taxonomy" id="3123040"/>
    <lineage>
        <taxon>Bacteria</taxon>
        <taxon>Pseudomonadati</taxon>
        <taxon>Pseudomonadota</taxon>
        <taxon>Alphaproteobacteria</taxon>
        <taxon>Rhodobacterales</taxon>
        <taxon>Paracoccaceae</taxon>
        <taxon>Gemmobacter</taxon>
    </lineage>
</organism>
<dbReference type="SUPFAM" id="SSF56112">
    <property type="entry name" value="Protein kinase-like (PK-like)"/>
    <property type="match status" value="1"/>
</dbReference>
<name>A0ABU8BYY1_9RHOB</name>
<dbReference type="EMBL" id="JBALHR010000014">
    <property type="protein sequence ID" value="MEH7829906.1"/>
    <property type="molecule type" value="Genomic_DNA"/>
</dbReference>
<dbReference type="Gene3D" id="3.30.200.20">
    <property type="entry name" value="Phosphorylase Kinase, domain 1"/>
    <property type="match status" value="1"/>
</dbReference>
<comment type="caution">
    <text evidence="2">The sequence shown here is derived from an EMBL/GenBank/DDBJ whole genome shotgun (WGS) entry which is preliminary data.</text>
</comment>
<evidence type="ECO:0000259" key="1">
    <source>
        <dbReference type="Pfam" id="PF01636"/>
    </source>
</evidence>
<reference evidence="2" key="1">
    <citation type="submission" date="2024-02" db="EMBL/GenBank/DDBJ databases">
        <title>Genome sequences of strain Gemmobacter sp. JM10B15.</title>
        <authorList>
            <person name="Zhang M."/>
        </authorList>
    </citation>
    <scope>NUCLEOTIDE SEQUENCE</scope>
    <source>
        <strain evidence="2">JM10B15</strain>
    </source>
</reference>
<feature type="domain" description="Aminoglycoside phosphotransferase" evidence="1">
    <location>
        <begin position="23"/>
        <end position="223"/>
    </location>
</feature>
<gene>
    <name evidence="2" type="ORF">V6590_17285</name>
</gene>
<protein>
    <submittedName>
        <fullName evidence="2">Phosphotransferase</fullName>
    </submittedName>
</protein>